<dbReference type="Gene3D" id="3.30.40.10">
    <property type="entry name" value="Zinc/RING finger domain, C3HC4 (zinc finger)"/>
    <property type="match status" value="1"/>
</dbReference>
<keyword evidence="9" id="KW-0472">Membrane</keyword>
<evidence type="ECO:0000256" key="1">
    <source>
        <dbReference type="ARBA" id="ARBA00011482"/>
    </source>
</evidence>
<reference evidence="11 12" key="1">
    <citation type="journal article" date="2024" name="Genome Biol. Evol.">
        <title>Chromosome-level genome assembly of the viviparous eelpout Zoarces viviparus.</title>
        <authorList>
            <person name="Fuhrmann N."/>
            <person name="Brasseur M.V."/>
            <person name="Bakowski C.E."/>
            <person name="Podsiadlowski L."/>
            <person name="Prost S."/>
            <person name="Krehenwinkel H."/>
            <person name="Mayer C."/>
        </authorList>
    </citation>
    <scope>NUCLEOTIDE SEQUENCE [LARGE SCALE GENOMIC DNA]</scope>
    <source>
        <strain evidence="11">NO-MEL_2022_Ind0_liver</strain>
    </source>
</reference>
<keyword evidence="5" id="KW-0862">Zinc</keyword>
<dbReference type="InterPro" id="IPR027370">
    <property type="entry name" value="Znf-RING_euk"/>
</dbReference>
<dbReference type="SUPFAM" id="SSF57850">
    <property type="entry name" value="RING/U-box"/>
    <property type="match status" value="1"/>
</dbReference>
<dbReference type="InterPro" id="IPR013083">
    <property type="entry name" value="Znf_RING/FYVE/PHD"/>
</dbReference>
<evidence type="ECO:0000256" key="4">
    <source>
        <dbReference type="ARBA" id="ARBA00022771"/>
    </source>
</evidence>
<dbReference type="PROSITE" id="PS00518">
    <property type="entry name" value="ZF_RING_1"/>
    <property type="match status" value="1"/>
</dbReference>
<evidence type="ECO:0000256" key="7">
    <source>
        <dbReference type="ARBA" id="ARBA00031239"/>
    </source>
</evidence>
<dbReference type="InterPro" id="IPR042285">
    <property type="entry name" value="RNF182"/>
</dbReference>
<keyword evidence="12" id="KW-1185">Reference proteome</keyword>
<proteinExistence type="predicted"/>
<dbReference type="PROSITE" id="PS50089">
    <property type="entry name" value="ZF_RING_2"/>
    <property type="match status" value="1"/>
</dbReference>
<evidence type="ECO:0000256" key="5">
    <source>
        <dbReference type="ARBA" id="ARBA00022833"/>
    </source>
</evidence>
<feature type="transmembrane region" description="Helical" evidence="9">
    <location>
        <begin position="239"/>
        <end position="265"/>
    </location>
</feature>
<evidence type="ECO:0000313" key="12">
    <source>
        <dbReference type="Proteomes" id="UP001488805"/>
    </source>
</evidence>
<keyword evidence="4 8" id="KW-0863">Zinc-finger</keyword>
<dbReference type="GO" id="GO:0008270">
    <property type="term" value="F:zinc ion binding"/>
    <property type="evidence" value="ECO:0007669"/>
    <property type="project" value="UniProtKB-KW"/>
</dbReference>
<organism evidence="11 12">
    <name type="scientific">Zoarces viviparus</name>
    <name type="common">Viviparous eelpout</name>
    <name type="synonym">Blennius viviparus</name>
    <dbReference type="NCBI Taxonomy" id="48416"/>
    <lineage>
        <taxon>Eukaryota</taxon>
        <taxon>Metazoa</taxon>
        <taxon>Chordata</taxon>
        <taxon>Craniata</taxon>
        <taxon>Vertebrata</taxon>
        <taxon>Euteleostomi</taxon>
        <taxon>Actinopterygii</taxon>
        <taxon>Neopterygii</taxon>
        <taxon>Teleostei</taxon>
        <taxon>Neoteleostei</taxon>
        <taxon>Acanthomorphata</taxon>
        <taxon>Eupercaria</taxon>
        <taxon>Perciformes</taxon>
        <taxon>Cottioidei</taxon>
        <taxon>Zoarcales</taxon>
        <taxon>Zoarcidae</taxon>
        <taxon>Zoarcinae</taxon>
        <taxon>Zoarces</taxon>
    </lineage>
</organism>
<accession>A0AAW1FDU2</accession>
<dbReference type="Proteomes" id="UP001488805">
    <property type="component" value="Unassembled WGS sequence"/>
</dbReference>
<dbReference type="InterPro" id="IPR017907">
    <property type="entry name" value="Znf_RING_CS"/>
</dbReference>
<evidence type="ECO:0000256" key="3">
    <source>
        <dbReference type="ARBA" id="ARBA00022723"/>
    </source>
</evidence>
<keyword evidence="3" id="KW-0479">Metal-binding</keyword>
<comment type="subunit">
    <text evidence="1">Interacts with ATP6V0C.</text>
</comment>
<dbReference type="AlphaFoldDB" id="A0AAW1FDU2"/>
<name>A0AAW1FDU2_ZOAVI</name>
<evidence type="ECO:0000256" key="9">
    <source>
        <dbReference type="SAM" id="Phobius"/>
    </source>
</evidence>
<evidence type="ECO:0000259" key="10">
    <source>
        <dbReference type="PROSITE" id="PS50089"/>
    </source>
</evidence>
<protein>
    <recommendedName>
        <fullName evidence="2">E3 ubiquitin-protein ligase RNF182</fullName>
    </recommendedName>
    <alternativeName>
        <fullName evidence="7">RING finger protein 182</fullName>
    </alternativeName>
    <alternativeName>
        <fullName evidence="6">RING-type E3 ubiquitin transferase RNF182</fullName>
    </alternativeName>
</protein>
<dbReference type="SMART" id="SM00184">
    <property type="entry name" value="RING"/>
    <property type="match status" value="1"/>
</dbReference>
<gene>
    <name evidence="11" type="ORF">VZT92_010218</name>
</gene>
<keyword evidence="9" id="KW-1133">Transmembrane helix</keyword>
<evidence type="ECO:0000313" key="11">
    <source>
        <dbReference type="EMBL" id="KAK9532853.1"/>
    </source>
</evidence>
<dbReference type="PANTHER" id="PTHR46675">
    <property type="entry name" value="E3 UBIQUITIN-PROTEIN LIGASE RNF182"/>
    <property type="match status" value="1"/>
</dbReference>
<keyword evidence="9" id="KW-0812">Transmembrane</keyword>
<evidence type="ECO:0000256" key="6">
    <source>
        <dbReference type="ARBA" id="ARBA00030086"/>
    </source>
</evidence>
<dbReference type="Pfam" id="PF13445">
    <property type="entry name" value="zf-RING_UBOX"/>
    <property type="match status" value="1"/>
</dbReference>
<sequence length="268" mass="29319">MAEAGAVAAEQEAVVTLEGKHLEAPEDTRVRVFYTARGQREDESDSATQPLLRDVVCDESDKAGMRSATDGADRLTSVPQELELAGRDEPGPSGSVRSLCSDSSRHECPICSELFDPRGGRRVTLLHCNHALCHHCVAGIMRRAKDQSRLRCPFCRQTTPFPQWEIRRLQEESYYGGDVYEPGPAPVASPGPELPAVPGPPLCCFAVDAHRSTCCEYPSCLVEGLTLTQPRSLCFSITAMLLLFLLLLVVFLYMVVPVIMLSILVTNG</sequence>
<feature type="domain" description="RING-type" evidence="10">
    <location>
        <begin position="108"/>
        <end position="156"/>
    </location>
</feature>
<evidence type="ECO:0000256" key="2">
    <source>
        <dbReference type="ARBA" id="ARBA00014050"/>
    </source>
</evidence>
<evidence type="ECO:0000256" key="8">
    <source>
        <dbReference type="PROSITE-ProRule" id="PRU00175"/>
    </source>
</evidence>
<dbReference type="EMBL" id="JBCEZU010000078">
    <property type="protein sequence ID" value="KAK9532853.1"/>
    <property type="molecule type" value="Genomic_DNA"/>
</dbReference>
<comment type="caution">
    <text evidence="11">The sequence shown here is derived from an EMBL/GenBank/DDBJ whole genome shotgun (WGS) entry which is preliminary data.</text>
</comment>
<dbReference type="PANTHER" id="PTHR46675:SF3">
    <property type="entry name" value="E3 UBIQUITIN-PROTEIN LIGASE RNF182"/>
    <property type="match status" value="1"/>
</dbReference>
<dbReference type="InterPro" id="IPR001841">
    <property type="entry name" value="Znf_RING"/>
</dbReference>